<feature type="transmembrane region" description="Helical" evidence="1">
    <location>
        <begin position="26"/>
        <end position="45"/>
    </location>
</feature>
<gene>
    <name evidence="2" type="ORF">pdam_00023353</name>
</gene>
<name>A0A3M6T4U1_POCDA</name>
<evidence type="ECO:0000313" key="2">
    <source>
        <dbReference type="EMBL" id="RMX35639.1"/>
    </source>
</evidence>
<evidence type="ECO:0000313" key="3">
    <source>
        <dbReference type="Proteomes" id="UP000275408"/>
    </source>
</evidence>
<protein>
    <submittedName>
        <fullName evidence="2">Uncharacterized protein</fullName>
    </submittedName>
</protein>
<keyword evidence="1" id="KW-1133">Transmembrane helix</keyword>
<comment type="caution">
    <text evidence="2">The sequence shown here is derived from an EMBL/GenBank/DDBJ whole genome shotgun (WGS) entry which is preliminary data.</text>
</comment>
<keyword evidence="1" id="KW-0472">Membrane</keyword>
<dbReference type="EMBL" id="RCHS01004353">
    <property type="protein sequence ID" value="RMX35639.1"/>
    <property type="molecule type" value="Genomic_DNA"/>
</dbReference>
<evidence type="ECO:0000256" key="1">
    <source>
        <dbReference type="SAM" id="Phobius"/>
    </source>
</evidence>
<dbReference type="AlphaFoldDB" id="A0A3M6T4U1"/>
<dbReference type="Proteomes" id="UP000275408">
    <property type="component" value="Unassembled WGS sequence"/>
</dbReference>
<organism evidence="2 3">
    <name type="scientific">Pocillopora damicornis</name>
    <name type="common">Cauliflower coral</name>
    <name type="synonym">Millepora damicornis</name>
    <dbReference type="NCBI Taxonomy" id="46731"/>
    <lineage>
        <taxon>Eukaryota</taxon>
        <taxon>Metazoa</taxon>
        <taxon>Cnidaria</taxon>
        <taxon>Anthozoa</taxon>
        <taxon>Hexacorallia</taxon>
        <taxon>Scleractinia</taxon>
        <taxon>Astrocoeniina</taxon>
        <taxon>Pocilloporidae</taxon>
        <taxon>Pocillopora</taxon>
    </lineage>
</organism>
<keyword evidence="3" id="KW-1185">Reference proteome</keyword>
<accession>A0A3M6T4U1</accession>
<proteinExistence type="predicted"/>
<sequence>MLLRNNGDFLRQRGAPPAPVAFPKDYFFLDGMVLFLFSIACLWHAGFGEALSEVPFGASCVIDSEDSKKRSRTSGGKKERPDFWRLKTYVAPTTRNTVGPHNVKLLLRR</sequence>
<keyword evidence="1" id="KW-0812">Transmembrane</keyword>
<reference evidence="2 3" key="1">
    <citation type="journal article" date="2018" name="Sci. Rep.">
        <title>Comparative analysis of the Pocillopora damicornis genome highlights role of immune system in coral evolution.</title>
        <authorList>
            <person name="Cunning R."/>
            <person name="Bay R.A."/>
            <person name="Gillette P."/>
            <person name="Baker A.C."/>
            <person name="Traylor-Knowles N."/>
        </authorList>
    </citation>
    <scope>NUCLEOTIDE SEQUENCE [LARGE SCALE GENOMIC DNA]</scope>
    <source>
        <strain evidence="2">RSMAS</strain>
        <tissue evidence="2">Whole animal</tissue>
    </source>
</reference>